<organism evidence="1 2">
    <name type="scientific">Paenibacillus roseus</name>
    <dbReference type="NCBI Taxonomy" id="2798579"/>
    <lineage>
        <taxon>Bacteria</taxon>
        <taxon>Bacillati</taxon>
        <taxon>Bacillota</taxon>
        <taxon>Bacilli</taxon>
        <taxon>Bacillales</taxon>
        <taxon>Paenibacillaceae</taxon>
        <taxon>Paenibacillus</taxon>
    </lineage>
</organism>
<sequence>MNKKKRKVRIRLESRQEDEVTVHDYEGEWIPKPRSAYVLYEEREEGQDPVRTTVRIGRGELTISRRGHIRSEQRFIEGLRQPGAYSTPGIQFKLETVTEQLTVLQGDHGEQGAPELPLDIAWSYTLWMNGQHIGRFQLRLQIQEVDEQ</sequence>
<name>A0A934IWN5_9BACL</name>
<evidence type="ECO:0000313" key="1">
    <source>
        <dbReference type="EMBL" id="MBJ6360677.1"/>
    </source>
</evidence>
<dbReference type="InterPro" id="IPR012674">
    <property type="entry name" value="Calycin"/>
</dbReference>
<dbReference type="AlphaFoldDB" id="A0A934IWN5"/>
<dbReference type="Proteomes" id="UP000640274">
    <property type="component" value="Unassembled WGS sequence"/>
</dbReference>
<accession>A0A934IWN5</accession>
<dbReference type="InterPro" id="IPR015231">
    <property type="entry name" value="DUF1934"/>
</dbReference>
<dbReference type="Pfam" id="PF09148">
    <property type="entry name" value="DUF1934"/>
    <property type="match status" value="1"/>
</dbReference>
<dbReference type="SUPFAM" id="SSF50814">
    <property type="entry name" value="Lipocalins"/>
    <property type="match status" value="1"/>
</dbReference>
<proteinExistence type="predicted"/>
<evidence type="ECO:0000313" key="2">
    <source>
        <dbReference type="Proteomes" id="UP000640274"/>
    </source>
</evidence>
<dbReference type="EMBL" id="JAELUP010000013">
    <property type="protein sequence ID" value="MBJ6360677.1"/>
    <property type="molecule type" value="Genomic_DNA"/>
</dbReference>
<dbReference type="Gene3D" id="2.40.128.20">
    <property type="match status" value="1"/>
</dbReference>
<dbReference type="RefSeq" id="WP_199018231.1">
    <property type="nucleotide sequence ID" value="NZ_JAELUP010000013.1"/>
</dbReference>
<reference evidence="1" key="1">
    <citation type="submission" date="2020-12" db="EMBL/GenBank/DDBJ databases">
        <authorList>
            <person name="Huq M.A."/>
        </authorList>
    </citation>
    <scope>NUCLEOTIDE SEQUENCE</scope>
    <source>
        <strain evidence="1">MAHUQ-46</strain>
    </source>
</reference>
<protein>
    <submittedName>
        <fullName evidence="1">DUF1934 domain-containing protein</fullName>
    </submittedName>
</protein>
<gene>
    <name evidence="1" type="ORF">JFN88_04995</name>
</gene>
<comment type="caution">
    <text evidence="1">The sequence shown here is derived from an EMBL/GenBank/DDBJ whole genome shotgun (WGS) entry which is preliminary data.</text>
</comment>
<keyword evidence="2" id="KW-1185">Reference proteome</keyword>